<proteinExistence type="inferred from homology"/>
<sequence length="217" mass="23557">MFDGQELVGASAESLRQLRGNRIAYVAQSAAAAFNPAYKLINQYCEGPVRHGVMSRSEARSDAVDLYRKMQLPNPEEIGFRYPHQVSGGQLQRAMTAMSMACRPDLIIFDEPSFLNLGANASYLTAQSHGLMTYSVGMGDEVRAGQELGVLRTLHRLDAEPEVLRAASDGIVAILRTAPLVVPGDHLLVLCPSLTDAELDDLIAKAERDVSGKTVQD</sequence>
<dbReference type="KEGG" id="gai:IMCC3135_28370"/>
<dbReference type="Pfam" id="PF00005">
    <property type="entry name" value="ABC_tran"/>
    <property type="match status" value="1"/>
</dbReference>
<keyword evidence="5" id="KW-0997">Cell inner membrane</keyword>
<dbReference type="AlphaFoldDB" id="A0A2Z2NW93"/>
<evidence type="ECO:0000256" key="4">
    <source>
        <dbReference type="ARBA" id="ARBA00022475"/>
    </source>
</evidence>
<dbReference type="InterPro" id="IPR027417">
    <property type="entry name" value="P-loop_NTPase"/>
</dbReference>
<keyword evidence="7" id="KW-0472">Membrane</keyword>
<dbReference type="EMBL" id="CP018632">
    <property type="protein sequence ID" value="ASJ75726.1"/>
    <property type="molecule type" value="Genomic_DNA"/>
</dbReference>
<comment type="similarity">
    <text evidence="2">Belongs to the ABC transporter superfamily.</text>
</comment>
<gene>
    <name evidence="9" type="primary">ddpD</name>
    <name evidence="9" type="ORF">IMCC3135_28370</name>
</gene>
<reference evidence="9 10" key="1">
    <citation type="submission" date="2016-12" db="EMBL/GenBank/DDBJ databases">
        <authorList>
            <person name="Song W.-J."/>
            <person name="Kurnit D.M."/>
        </authorList>
    </citation>
    <scope>NUCLEOTIDE SEQUENCE [LARGE SCALE GENOMIC DNA]</scope>
    <source>
        <strain evidence="9 10">IMCC3135</strain>
    </source>
</reference>
<feature type="domain" description="ABC transporter" evidence="8">
    <location>
        <begin position="15"/>
        <end position="112"/>
    </location>
</feature>
<evidence type="ECO:0000259" key="8">
    <source>
        <dbReference type="Pfam" id="PF00005"/>
    </source>
</evidence>
<organism evidence="9 10">
    <name type="scientific">Granulosicoccus antarcticus IMCC3135</name>
    <dbReference type="NCBI Taxonomy" id="1192854"/>
    <lineage>
        <taxon>Bacteria</taxon>
        <taxon>Pseudomonadati</taxon>
        <taxon>Pseudomonadota</taxon>
        <taxon>Gammaproteobacteria</taxon>
        <taxon>Chromatiales</taxon>
        <taxon>Granulosicoccaceae</taxon>
        <taxon>Granulosicoccus</taxon>
    </lineage>
</organism>
<evidence type="ECO:0000256" key="2">
    <source>
        <dbReference type="ARBA" id="ARBA00005417"/>
    </source>
</evidence>
<evidence type="ECO:0000256" key="7">
    <source>
        <dbReference type="ARBA" id="ARBA00023136"/>
    </source>
</evidence>
<keyword evidence="3" id="KW-0813">Transport</keyword>
<keyword evidence="9" id="KW-0547">Nucleotide-binding</keyword>
<evidence type="ECO:0000256" key="3">
    <source>
        <dbReference type="ARBA" id="ARBA00022448"/>
    </source>
</evidence>
<dbReference type="GO" id="GO:0005524">
    <property type="term" value="F:ATP binding"/>
    <property type="evidence" value="ECO:0007669"/>
    <property type="project" value="UniProtKB-KW"/>
</dbReference>
<dbReference type="InterPro" id="IPR003439">
    <property type="entry name" value="ABC_transporter-like_ATP-bd"/>
</dbReference>
<evidence type="ECO:0000256" key="1">
    <source>
        <dbReference type="ARBA" id="ARBA00004370"/>
    </source>
</evidence>
<keyword evidence="4" id="KW-1003">Cell membrane</keyword>
<dbReference type="PANTHER" id="PTHR43297">
    <property type="entry name" value="OLIGOPEPTIDE TRANSPORT ATP-BINDING PROTEIN APPD"/>
    <property type="match status" value="1"/>
</dbReference>
<dbReference type="Proteomes" id="UP000250079">
    <property type="component" value="Chromosome"/>
</dbReference>
<name>A0A2Z2NW93_9GAMM</name>
<dbReference type="InterPro" id="IPR050388">
    <property type="entry name" value="ABC_Ni/Peptide_Import"/>
</dbReference>
<dbReference type="SUPFAM" id="SSF52540">
    <property type="entry name" value="P-loop containing nucleoside triphosphate hydrolases"/>
    <property type="match status" value="1"/>
</dbReference>
<comment type="subcellular location">
    <subcellularLocation>
        <location evidence="1">Membrane</location>
    </subcellularLocation>
</comment>
<accession>A0A2Z2NW93</accession>
<evidence type="ECO:0000256" key="5">
    <source>
        <dbReference type="ARBA" id="ARBA00022519"/>
    </source>
</evidence>
<dbReference type="GO" id="GO:0016020">
    <property type="term" value="C:membrane"/>
    <property type="evidence" value="ECO:0007669"/>
    <property type="project" value="UniProtKB-SubCell"/>
</dbReference>
<evidence type="ECO:0000313" key="10">
    <source>
        <dbReference type="Proteomes" id="UP000250079"/>
    </source>
</evidence>
<dbReference type="Gene3D" id="3.40.50.300">
    <property type="entry name" value="P-loop containing nucleotide triphosphate hydrolases"/>
    <property type="match status" value="1"/>
</dbReference>
<evidence type="ECO:0000256" key="6">
    <source>
        <dbReference type="ARBA" id="ARBA00022967"/>
    </source>
</evidence>
<dbReference type="PANTHER" id="PTHR43297:SF14">
    <property type="entry name" value="ATPASE AAA-TYPE CORE DOMAIN-CONTAINING PROTEIN"/>
    <property type="match status" value="1"/>
</dbReference>
<protein>
    <submittedName>
        <fullName evidence="9">Putative D,D-dipeptide transport ATP-binding protein DdpD</fullName>
    </submittedName>
</protein>
<keyword evidence="9" id="KW-0067">ATP-binding</keyword>
<dbReference type="GO" id="GO:0016887">
    <property type="term" value="F:ATP hydrolysis activity"/>
    <property type="evidence" value="ECO:0007669"/>
    <property type="project" value="InterPro"/>
</dbReference>
<keyword evidence="10" id="KW-1185">Reference proteome</keyword>
<keyword evidence="6" id="KW-1278">Translocase</keyword>
<evidence type="ECO:0000313" key="9">
    <source>
        <dbReference type="EMBL" id="ASJ75726.1"/>
    </source>
</evidence>